<dbReference type="EMBL" id="DS022301">
    <property type="protein sequence ID" value="OAJ38003.1"/>
    <property type="molecule type" value="Genomic_DNA"/>
</dbReference>
<reference evidence="2 3" key="1">
    <citation type="submission" date="2006-10" db="EMBL/GenBank/DDBJ databases">
        <title>The Genome Sequence of Batrachochytrium dendrobatidis JEL423.</title>
        <authorList>
            <consortium name="The Broad Institute Genome Sequencing Platform"/>
            <person name="Birren B."/>
            <person name="Lander E."/>
            <person name="Galagan J."/>
            <person name="Cuomo C."/>
            <person name="Devon K."/>
            <person name="Jaffe D."/>
            <person name="Butler J."/>
            <person name="Alvarez P."/>
            <person name="Gnerre S."/>
            <person name="Grabherr M."/>
            <person name="Kleber M."/>
            <person name="Mauceli E."/>
            <person name="Brockman W."/>
            <person name="Young S."/>
            <person name="LaButti K."/>
            <person name="Sykes S."/>
            <person name="DeCaprio D."/>
            <person name="Crawford M."/>
            <person name="Koehrsen M."/>
            <person name="Engels R."/>
            <person name="Montgomery P."/>
            <person name="Pearson M."/>
            <person name="Howarth C."/>
            <person name="Larson L."/>
            <person name="White J."/>
            <person name="O'Leary S."/>
            <person name="Kodira C."/>
            <person name="Zeng Q."/>
            <person name="Yandava C."/>
            <person name="Alvarado L."/>
            <person name="Longcore J."/>
            <person name="James T."/>
        </authorList>
    </citation>
    <scope>NUCLEOTIDE SEQUENCE [LARGE SCALE GENOMIC DNA]</scope>
    <source>
        <strain evidence="2 3">JEL423</strain>
    </source>
</reference>
<dbReference type="Proteomes" id="UP000077115">
    <property type="component" value="Unassembled WGS sequence"/>
</dbReference>
<dbReference type="AlphaFoldDB" id="A0A177WD84"/>
<feature type="compositionally biased region" description="Pro residues" evidence="1">
    <location>
        <begin position="77"/>
        <end position="86"/>
    </location>
</feature>
<name>A0A177WD84_BATDL</name>
<dbReference type="VEuPathDB" id="FungiDB:BDEG_21972"/>
<reference evidence="2 3" key="2">
    <citation type="submission" date="2016-05" db="EMBL/GenBank/DDBJ databases">
        <title>Lineage-specific infection strategies underlie the spectrum of fungal disease in amphibians.</title>
        <authorList>
            <person name="Cuomo C.A."/>
            <person name="Farrer R.A."/>
            <person name="James T."/>
            <person name="Longcore J."/>
            <person name="Birren B."/>
        </authorList>
    </citation>
    <scope>NUCLEOTIDE SEQUENCE [LARGE SCALE GENOMIC DNA]</scope>
    <source>
        <strain evidence="2 3">JEL423</strain>
    </source>
</reference>
<feature type="compositionally biased region" description="Basic residues" evidence="1">
    <location>
        <begin position="1"/>
        <end position="11"/>
    </location>
</feature>
<protein>
    <submittedName>
        <fullName evidence="2">Uncharacterized protein</fullName>
    </submittedName>
</protein>
<proteinExistence type="predicted"/>
<feature type="compositionally biased region" description="Basic and acidic residues" evidence="1">
    <location>
        <begin position="148"/>
        <end position="162"/>
    </location>
</feature>
<feature type="compositionally biased region" description="Low complexity" evidence="1">
    <location>
        <begin position="62"/>
        <end position="73"/>
    </location>
</feature>
<feature type="compositionally biased region" description="Low complexity" evidence="1">
    <location>
        <begin position="30"/>
        <end position="50"/>
    </location>
</feature>
<sequence length="259" mass="27544">MSLAGSRRKRTVIGGDFLSPSATSQDPNKSTTANTQQSMSSSSRTTAMTNYFNLDEEQDTGSSQKQKQQQSSSFRSPPSPTAPRPEGPLTAFLPGRRYDRSAAPSPPSSANGRYERSNTDSRRAPDSFQRSASERVPLSSTRVGGMSIRERSPGASRSDRGGSRPTAPSSNPKRAPIAVSTKNNDRKPNNTNEDDDNWLLGDAAGAGALADLLSKSRSKAKDGASASGRSVASERSGRSAYTSVCLLSTKLFVQSPIHV</sequence>
<gene>
    <name evidence="2" type="ORF">BDEG_21972</name>
</gene>
<feature type="region of interest" description="Disordered" evidence="1">
    <location>
        <begin position="1"/>
        <end position="199"/>
    </location>
</feature>
<organism evidence="2 3">
    <name type="scientific">Batrachochytrium dendrobatidis (strain JEL423)</name>
    <dbReference type="NCBI Taxonomy" id="403673"/>
    <lineage>
        <taxon>Eukaryota</taxon>
        <taxon>Fungi</taxon>
        <taxon>Fungi incertae sedis</taxon>
        <taxon>Chytridiomycota</taxon>
        <taxon>Chytridiomycota incertae sedis</taxon>
        <taxon>Chytridiomycetes</taxon>
        <taxon>Rhizophydiales</taxon>
        <taxon>Rhizophydiales incertae sedis</taxon>
        <taxon>Batrachochytrium</taxon>
    </lineage>
</organism>
<evidence type="ECO:0000313" key="2">
    <source>
        <dbReference type="EMBL" id="OAJ38003.1"/>
    </source>
</evidence>
<feature type="compositionally biased region" description="Polar residues" evidence="1">
    <location>
        <begin position="20"/>
        <end position="29"/>
    </location>
</feature>
<accession>A0A177WD84</accession>
<feature type="compositionally biased region" description="Basic and acidic residues" evidence="1">
    <location>
        <begin position="113"/>
        <end position="125"/>
    </location>
</feature>
<evidence type="ECO:0000256" key="1">
    <source>
        <dbReference type="SAM" id="MobiDB-lite"/>
    </source>
</evidence>
<evidence type="ECO:0000313" key="3">
    <source>
        <dbReference type="Proteomes" id="UP000077115"/>
    </source>
</evidence>
<feature type="region of interest" description="Disordered" evidence="1">
    <location>
        <begin position="216"/>
        <end position="238"/>
    </location>
</feature>
<dbReference type="STRING" id="403673.A0A177WD84"/>